<dbReference type="Gene3D" id="3.30.230.30">
    <property type="entry name" value="Impact, N-terminal domain"/>
    <property type="match status" value="1"/>
</dbReference>
<proteinExistence type="inferred from homology"/>
<dbReference type="RefSeq" id="WP_020436449.1">
    <property type="nucleotide sequence ID" value="NZ_CZBX01000005.1"/>
</dbReference>
<dbReference type="PROSITE" id="PS00910">
    <property type="entry name" value="UPF0029"/>
    <property type="match status" value="1"/>
</dbReference>
<dbReference type="PANTHER" id="PTHR16301">
    <property type="entry name" value="IMPACT-RELATED"/>
    <property type="match status" value="1"/>
</dbReference>
<gene>
    <name evidence="4" type="primary">yigZ</name>
    <name evidence="4" type="ORF">ERS852502_01319</name>
</gene>
<dbReference type="InterPro" id="IPR036956">
    <property type="entry name" value="Impact_N_sf"/>
</dbReference>
<dbReference type="InterPro" id="IPR035647">
    <property type="entry name" value="EFG_III/V"/>
</dbReference>
<dbReference type="OrthoDB" id="9813771at2"/>
<dbReference type="SUPFAM" id="SSF54211">
    <property type="entry name" value="Ribosomal protein S5 domain 2-like"/>
    <property type="match status" value="1"/>
</dbReference>
<dbReference type="Pfam" id="PF09186">
    <property type="entry name" value="DUF1949"/>
    <property type="match status" value="1"/>
</dbReference>
<evidence type="ECO:0000256" key="1">
    <source>
        <dbReference type="ARBA" id="ARBA00007665"/>
    </source>
</evidence>
<organism evidence="4 5">
    <name type="scientific">[Ruminococcus] torques</name>
    <dbReference type="NCBI Taxonomy" id="33039"/>
    <lineage>
        <taxon>Bacteria</taxon>
        <taxon>Bacillati</taxon>
        <taxon>Bacillota</taxon>
        <taxon>Clostridia</taxon>
        <taxon>Lachnospirales</taxon>
        <taxon>Lachnospiraceae</taxon>
        <taxon>Mediterraneibacter</taxon>
    </lineage>
</organism>
<dbReference type="Gene3D" id="3.30.70.240">
    <property type="match status" value="1"/>
</dbReference>
<dbReference type="InterPro" id="IPR020569">
    <property type="entry name" value="UPF0029_Impact_CS"/>
</dbReference>
<name>A0A174ZN24_9FIRM</name>
<feature type="domain" description="Impact N-terminal" evidence="2">
    <location>
        <begin position="18"/>
        <end position="120"/>
    </location>
</feature>
<evidence type="ECO:0000313" key="5">
    <source>
        <dbReference type="Proteomes" id="UP000078383"/>
    </source>
</evidence>
<protein>
    <submittedName>
        <fullName evidence="4">IMPACT family member yigZ</fullName>
    </submittedName>
</protein>
<reference evidence="4 5" key="1">
    <citation type="submission" date="2015-09" db="EMBL/GenBank/DDBJ databases">
        <authorList>
            <consortium name="Pathogen Informatics"/>
        </authorList>
    </citation>
    <scope>NUCLEOTIDE SEQUENCE [LARGE SCALE GENOMIC DNA]</scope>
    <source>
        <strain evidence="4 5">2789STDY5834889</strain>
    </source>
</reference>
<dbReference type="Pfam" id="PF01205">
    <property type="entry name" value="Impact_N"/>
    <property type="match status" value="1"/>
</dbReference>
<comment type="similarity">
    <text evidence="1">Belongs to the IMPACT family.</text>
</comment>
<dbReference type="Proteomes" id="UP000078383">
    <property type="component" value="Unassembled WGS sequence"/>
</dbReference>
<dbReference type="InterPro" id="IPR015796">
    <property type="entry name" value="Impact_YigZ-like"/>
</dbReference>
<accession>A0A174ZN24</accession>
<dbReference type="GO" id="GO:0005737">
    <property type="term" value="C:cytoplasm"/>
    <property type="evidence" value="ECO:0007669"/>
    <property type="project" value="TreeGrafter"/>
</dbReference>
<dbReference type="EMBL" id="CZBX01000005">
    <property type="protein sequence ID" value="CUQ86309.1"/>
    <property type="molecule type" value="Genomic_DNA"/>
</dbReference>
<dbReference type="InterPro" id="IPR020568">
    <property type="entry name" value="Ribosomal_Su5_D2-typ_SF"/>
</dbReference>
<dbReference type="InterPro" id="IPR001498">
    <property type="entry name" value="Impact_N"/>
</dbReference>
<sequence length="218" mass="24460">MEIYHTIYKGGDGEIVEKKSRFIAEVHPVTSEEEAMEILEKTRKQYWDARHHCWAYIIGRNPAAERMSDDGEPAGTAGKPILEVIRGRELTNVLVIVTRYFGGTLLGTGGLVRAYTAATIEGLKNSESIARIHGVKLGIETNYTDLGKIQYLIANRNLDQLEPVYTDKVEMTVFVPTDEMGSLRAELMEGTNGQVVLDEETTCWFARTEDGIKIFDEE</sequence>
<evidence type="ECO:0000259" key="3">
    <source>
        <dbReference type="Pfam" id="PF09186"/>
    </source>
</evidence>
<evidence type="ECO:0000259" key="2">
    <source>
        <dbReference type="Pfam" id="PF01205"/>
    </source>
</evidence>
<feature type="domain" description="UPF0029" evidence="3">
    <location>
        <begin position="140"/>
        <end position="194"/>
    </location>
</feature>
<dbReference type="SUPFAM" id="SSF54980">
    <property type="entry name" value="EF-G C-terminal domain-like"/>
    <property type="match status" value="1"/>
</dbReference>
<dbReference type="InterPro" id="IPR015269">
    <property type="entry name" value="UPF0029_Impact_C"/>
</dbReference>
<dbReference type="GO" id="GO:0006446">
    <property type="term" value="P:regulation of translational initiation"/>
    <property type="evidence" value="ECO:0007669"/>
    <property type="project" value="TreeGrafter"/>
</dbReference>
<dbReference type="PANTHER" id="PTHR16301:SF20">
    <property type="entry name" value="IMPACT FAMILY MEMBER YIGZ"/>
    <property type="match status" value="1"/>
</dbReference>
<evidence type="ECO:0000313" key="4">
    <source>
        <dbReference type="EMBL" id="CUQ86309.1"/>
    </source>
</evidence>
<dbReference type="InterPro" id="IPR023582">
    <property type="entry name" value="Impact"/>
</dbReference>
<dbReference type="AlphaFoldDB" id="A0A174ZN24"/>
<dbReference type="NCBIfam" id="TIGR00257">
    <property type="entry name" value="IMPACT_YIGZ"/>
    <property type="match status" value="1"/>
</dbReference>